<name>A0ABN7XQI2_GIGMA</name>
<evidence type="ECO:0000313" key="2">
    <source>
        <dbReference type="Proteomes" id="UP000789901"/>
    </source>
</evidence>
<dbReference type="Proteomes" id="UP000789901">
    <property type="component" value="Unassembled WGS sequence"/>
</dbReference>
<keyword evidence="2" id="KW-1185">Reference proteome</keyword>
<sequence length="86" mass="9593">NPLENLTLSPVLQENNEHLEFSVSPRPRSILTLAPEDLDDPENFAGLSQSPSLLPYDENTIQVQFPPYNLLPSSPLTTIHLDQLLS</sequence>
<comment type="caution">
    <text evidence="1">The sequence shown here is derived from an EMBL/GenBank/DDBJ whole genome shotgun (WGS) entry which is preliminary data.</text>
</comment>
<feature type="non-terminal residue" evidence="1">
    <location>
        <position position="1"/>
    </location>
</feature>
<accession>A0ABN7XQI2</accession>
<organism evidence="1 2">
    <name type="scientific">Gigaspora margarita</name>
    <dbReference type="NCBI Taxonomy" id="4874"/>
    <lineage>
        <taxon>Eukaryota</taxon>
        <taxon>Fungi</taxon>
        <taxon>Fungi incertae sedis</taxon>
        <taxon>Mucoromycota</taxon>
        <taxon>Glomeromycotina</taxon>
        <taxon>Glomeromycetes</taxon>
        <taxon>Diversisporales</taxon>
        <taxon>Gigasporaceae</taxon>
        <taxon>Gigaspora</taxon>
    </lineage>
</organism>
<protein>
    <submittedName>
        <fullName evidence="1">8224_t:CDS:1</fullName>
    </submittedName>
</protein>
<evidence type="ECO:0000313" key="1">
    <source>
        <dbReference type="EMBL" id="CAG8856710.1"/>
    </source>
</evidence>
<gene>
    <name evidence="1" type="ORF">GMARGA_LOCUS45531</name>
</gene>
<proteinExistence type="predicted"/>
<reference evidence="1 2" key="1">
    <citation type="submission" date="2021-06" db="EMBL/GenBank/DDBJ databases">
        <authorList>
            <person name="Kallberg Y."/>
            <person name="Tangrot J."/>
            <person name="Rosling A."/>
        </authorList>
    </citation>
    <scope>NUCLEOTIDE SEQUENCE [LARGE SCALE GENOMIC DNA]</scope>
    <source>
        <strain evidence="1 2">120-4 pot B 10/14</strain>
    </source>
</reference>
<dbReference type="EMBL" id="CAJVQB010162953">
    <property type="protein sequence ID" value="CAG8856710.1"/>
    <property type="molecule type" value="Genomic_DNA"/>
</dbReference>
<feature type="non-terminal residue" evidence="1">
    <location>
        <position position="86"/>
    </location>
</feature>